<dbReference type="PANTHER" id="PTHR35201:SF4">
    <property type="entry name" value="BETA-PINACENE SYNTHASE-RELATED"/>
    <property type="match status" value="1"/>
</dbReference>
<dbReference type="InterPro" id="IPR034686">
    <property type="entry name" value="Terpene_cyclase-like_2"/>
</dbReference>
<evidence type="ECO:0000313" key="5">
    <source>
        <dbReference type="Proteomes" id="UP000501240"/>
    </source>
</evidence>
<comment type="cofactor">
    <cofactor evidence="2">
        <name>Mg(2+)</name>
        <dbReference type="ChEBI" id="CHEBI:18420"/>
    </cofactor>
</comment>
<keyword evidence="1 2" id="KW-0456">Lyase</keyword>
<dbReference type="GO" id="GO:0046872">
    <property type="term" value="F:metal ion binding"/>
    <property type="evidence" value="ECO:0007669"/>
    <property type="project" value="UniProtKB-KW"/>
</dbReference>
<dbReference type="EMBL" id="CP053892">
    <property type="protein sequence ID" value="QKG25555.1"/>
    <property type="molecule type" value="Genomic_DNA"/>
</dbReference>
<evidence type="ECO:0000256" key="1">
    <source>
        <dbReference type="ARBA" id="ARBA00023239"/>
    </source>
</evidence>
<dbReference type="RefSeq" id="WP_216858079.1">
    <property type="nucleotide sequence ID" value="NZ_CP053892.1"/>
</dbReference>
<feature type="compositionally biased region" description="Low complexity" evidence="3">
    <location>
        <begin position="709"/>
        <end position="728"/>
    </location>
</feature>
<organism evidence="4 5">
    <name type="scientific">Actinomadura verrucosospora</name>
    <dbReference type="NCBI Taxonomy" id="46165"/>
    <lineage>
        <taxon>Bacteria</taxon>
        <taxon>Bacillati</taxon>
        <taxon>Actinomycetota</taxon>
        <taxon>Actinomycetes</taxon>
        <taxon>Streptosporangiales</taxon>
        <taxon>Thermomonosporaceae</taxon>
        <taxon>Actinomadura</taxon>
    </lineage>
</organism>
<keyword evidence="2" id="KW-0479">Metal-binding</keyword>
<comment type="similarity">
    <text evidence="2">Belongs to the terpene synthase family.</text>
</comment>
<keyword evidence="2" id="KW-0460">Magnesium</keyword>
<dbReference type="EC" id="4.2.3.-" evidence="2"/>
<gene>
    <name evidence="4" type="ORF">ACTIVE_7207</name>
</gene>
<dbReference type="Proteomes" id="UP000501240">
    <property type="component" value="Chromosome"/>
</dbReference>
<dbReference type="PANTHER" id="PTHR35201">
    <property type="entry name" value="TERPENE SYNTHASE"/>
    <property type="match status" value="1"/>
</dbReference>
<dbReference type="InterPro" id="IPR008949">
    <property type="entry name" value="Isoprenoid_synthase_dom_sf"/>
</dbReference>
<evidence type="ECO:0000313" key="4">
    <source>
        <dbReference type="EMBL" id="QKG25555.1"/>
    </source>
</evidence>
<keyword evidence="5" id="KW-1185">Reference proteome</keyword>
<dbReference type="SFLD" id="SFLDS00005">
    <property type="entry name" value="Isoprenoid_Synthase_Type_I"/>
    <property type="match status" value="2"/>
</dbReference>
<accession>A0A7D3VWP0</accession>
<feature type="region of interest" description="Disordered" evidence="3">
    <location>
        <begin position="687"/>
        <end position="753"/>
    </location>
</feature>
<dbReference type="GO" id="GO:0010333">
    <property type="term" value="F:terpene synthase activity"/>
    <property type="evidence" value="ECO:0007669"/>
    <property type="project" value="InterPro"/>
</dbReference>
<dbReference type="AlphaFoldDB" id="A0A7D3VWP0"/>
<dbReference type="SUPFAM" id="SSF48576">
    <property type="entry name" value="Terpenoid synthases"/>
    <property type="match status" value="2"/>
</dbReference>
<name>A0A7D3VWP0_ACTVE</name>
<reference evidence="4 5" key="1">
    <citation type="submission" date="2020-05" db="EMBL/GenBank/DDBJ databases">
        <title>Actinomadura verrucosospora NRRL-B18236 (PFL_A860) Genome sequencing and assembly.</title>
        <authorList>
            <person name="Samborskyy M."/>
        </authorList>
    </citation>
    <scope>NUCLEOTIDE SEQUENCE [LARGE SCALE GENOMIC DNA]</scope>
    <source>
        <strain evidence="4 5">NRRL:B18236</strain>
    </source>
</reference>
<evidence type="ECO:0000256" key="3">
    <source>
        <dbReference type="SAM" id="MobiDB-lite"/>
    </source>
</evidence>
<sequence length="753" mass="82874">MQPFELPEFYMPHPARLNPHAEAAREHSRRWAHAMGILGPDPTGPEVWDEDEYDAHDYALLTAYTHPDAPGPVLDLVNDWYVWVFYFDDHFLERYKRPRDLAGAKEYLARLPAFMPVKAGGPPPPEPANPVERGLADLWERTVPLMSREWRARFAESTRNLLQESAWELANIDEARVPNPVDYVQMRRKVGGAPWSADLVEVAAGAEVPARVAGTRPLRVLKDAFSDAVHLRNDIFSYQRETESEGEVNNGVLVMERFFGTDPQRAAEITNDLLTSRMQQFEHTAVTELPALFEEHGLSPAERRDVLRYARGLQDWQSGGQQWHLRSSRYMNQGAVPRRGLTGLPEIAGLLGLGTSAVRIRSLTRPPGPPPGGGGFRLPEFSLPYEPLLNPRIAGLRAHTAEWARHMGMLDGAVPGTWTPEAFDAADYALFAALTHPGAPGPELELIADWHLWRFFFDDLFAERFKVPRDLLGARAYTARLLDPPSGHEPSDPVERGLADLRARTAAAMTEDERAGLDAALRQLTDSWLWELAGLVHNRVPDPVDYIEMRRRTSGAAFTAALLRHAHAGGLPPDVLAATPMQALHDTFADIAGLRNDLLSYPKEIGPEGEHHNAVVAVERFLGCGTQQAADIVADLVEARVRQFERTAESELPILAAESGLDAAARDGLARYVRAMRDWTAGDLRWSTTTGRYAPPGGGTGPAPPPAPDTGFRVPSGPSGLGAAAARPPFRPVRPAPDRHNEAQPAIPGGSGT</sequence>
<dbReference type="Pfam" id="PF19086">
    <property type="entry name" value="Terpene_syn_C_2"/>
    <property type="match status" value="2"/>
</dbReference>
<evidence type="ECO:0000256" key="2">
    <source>
        <dbReference type="RuleBase" id="RU366034"/>
    </source>
</evidence>
<protein>
    <recommendedName>
        <fullName evidence="2">Terpene synthase</fullName>
        <ecNumber evidence="2">4.2.3.-</ecNumber>
    </recommendedName>
</protein>
<dbReference type="Gene3D" id="1.10.600.10">
    <property type="entry name" value="Farnesyl Diphosphate Synthase"/>
    <property type="match status" value="2"/>
</dbReference>
<proteinExistence type="inferred from homology"/>
<dbReference type="SFLD" id="SFLDG01020">
    <property type="entry name" value="Terpene_Cyclase_Like_2"/>
    <property type="match status" value="2"/>
</dbReference>